<dbReference type="EMBL" id="PGOL01000210">
    <property type="protein sequence ID" value="PKI74354.1"/>
    <property type="molecule type" value="Genomic_DNA"/>
</dbReference>
<feature type="region of interest" description="Disordered" evidence="1">
    <location>
        <begin position="1"/>
        <end position="34"/>
    </location>
</feature>
<reference evidence="2 3" key="1">
    <citation type="submission" date="2017-11" db="EMBL/GenBank/DDBJ databases">
        <title>De-novo sequencing of pomegranate (Punica granatum L.) genome.</title>
        <authorList>
            <person name="Akparov Z."/>
            <person name="Amiraslanov A."/>
            <person name="Hajiyeva S."/>
            <person name="Abbasov M."/>
            <person name="Kaur K."/>
            <person name="Hamwieh A."/>
            <person name="Solovyev V."/>
            <person name="Salamov A."/>
            <person name="Braich B."/>
            <person name="Kosarev P."/>
            <person name="Mahmoud A."/>
            <person name="Hajiyev E."/>
            <person name="Babayeva S."/>
            <person name="Izzatullayeva V."/>
            <person name="Mammadov A."/>
            <person name="Mammadov A."/>
            <person name="Sharifova S."/>
            <person name="Ojaghi J."/>
            <person name="Eynullazada K."/>
            <person name="Bayramov B."/>
            <person name="Abdulazimova A."/>
            <person name="Shahmuradov I."/>
        </authorList>
    </citation>
    <scope>NUCLEOTIDE SEQUENCE [LARGE SCALE GENOMIC DNA]</scope>
    <source>
        <strain evidence="3">cv. AG2017</strain>
        <tissue evidence="2">Leaf</tissue>
    </source>
</reference>
<organism evidence="2 3">
    <name type="scientific">Punica granatum</name>
    <name type="common">Pomegranate</name>
    <dbReference type="NCBI Taxonomy" id="22663"/>
    <lineage>
        <taxon>Eukaryota</taxon>
        <taxon>Viridiplantae</taxon>
        <taxon>Streptophyta</taxon>
        <taxon>Embryophyta</taxon>
        <taxon>Tracheophyta</taxon>
        <taxon>Spermatophyta</taxon>
        <taxon>Magnoliopsida</taxon>
        <taxon>eudicotyledons</taxon>
        <taxon>Gunneridae</taxon>
        <taxon>Pentapetalae</taxon>
        <taxon>rosids</taxon>
        <taxon>malvids</taxon>
        <taxon>Myrtales</taxon>
        <taxon>Lythraceae</taxon>
        <taxon>Punica</taxon>
    </lineage>
</organism>
<dbReference type="Proteomes" id="UP000233551">
    <property type="component" value="Unassembled WGS sequence"/>
</dbReference>
<evidence type="ECO:0000313" key="2">
    <source>
        <dbReference type="EMBL" id="PKI74354.1"/>
    </source>
</evidence>
<gene>
    <name evidence="2" type="ORF">CRG98_005234</name>
</gene>
<protein>
    <submittedName>
        <fullName evidence="2">Uncharacterized protein</fullName>
    </submittedName>
</protein>
<comment type="caution">
    <text evidence="2">The sequence shown here is derived from an EMBL/GenBank/DDBJ whole genome shotgun (WGS) entry which is preliminary data.</text>
</comment>
<proteinExistence type="predicted"/>
<sequence>MSYTSASGVEGHPVAHGPKISQIEGNRPQPREWPGRNIHTLVTIKFKPTSIIKKTHALCGESDLVLEYCSRPLLFCSHVDISENVGT</sequence>
<evidence type="ECO:0000256" key="1">
    <source>
        <dbReference type="SAM" id="MobiDB-lite"/>
    </source>
</evidence>
<name>A0A2I0L0W2_PUNGR</name>
<keyword evidence="3" id="KW-1185">Reference proteome</keyword>
<evidence type="ECO:0000313" key="3">
    <source>
        <dbReference type="Proteomes" id="UP000233551"/>
    </source>
</evidence>
<dbReference type="AlphaFoldDB" id="A0A2I0L0W2"/>
<accession>A0A2I0L0W2</accession>